<dbReference type="Gene3D" id="3.80.10.10">
    <property type="entry name" value="Ribonuclease Inhibitor"/>
    <property type="match status" value="1"/>
</dbReference>
<evidence type="ECO:0000313" key="1">
    <source>
        <dbReference type="EnsemblMetazoa" id="CLYHEMP004575.5"/>
    </source>
</evidence>
<accession>A0A7M5U0U5</accession>
<proteinExistence type="predicted"/>
<dbReference type="AlphaFoldDB" id="A0A7M5U0U5"/>
<protein>
    <submittedName>
        <fullName evidence="1">Uncharacterized protein</fullName>
    </submittedName>
</protein>
<name>A0A7M5U0U5_9CNID</name>
<organism evidence="1 2">
    <name type="scientific">Clytia hemisphaerica</name>
    <dbReference type="NCBI Taxonomy" id="252671"/>
    <lineage>
        <taxon>Eukaryota</taxon>
        <taxon>Metazoa</taxon>
        <taxon>Cnidaria</taxon>
        <taxon>Hydrozoa</taxon>
        <taxon>Hydroidolina</taxon>
        <taxon>Leptothecata</taxon>
        <taxon>Obeliida</taxon>
        <taxon>Clytiidae</taxon>
        <taxon>Clytia</taxon>
    </lineage>
</organism>
<dbReference type="SUPFAM" id="SSF52047">
    <property type="entry name" value="RNI-like"/>
    <property type="match status" value="1"/>
</dbReference>
<evidence type="ECO:0000313" key="2">
    <source>
        <dbReference type="Proteomes" id="UP000594262"/>
    </source>
</evidence>
<dbReference type="OrthoDB" id="7464126at2759"/>
<keyword evidence="2" id="KW-1185">Reference proteome</keyword>
<dbReference type="InterPro" id="IPR032675">
    <property type="entry name" value="LRR_dom_sf"/>
</dbReference>
<reference evidence="1" key="1">
    <citation type="submission" date="2021-01" db="UniProtKB">
        <authorList>
            <consortium name="EnsemblMetazoa"/>
        </authorList>
    </citation>
    <scope>IDENTIFICATION</scope>
</reference>
<dbReference type="EnsemblMetazoa" id="CLYHEMT004575.5">
    <property type="protein sequence ID" value="CLYHEMP004575.5"/>
    <property type="gene ID" value="CLYHEMG004575"/>
</dbReference>
<dbReference type="Proteomes" id="UP000594262">
    <property type="component" value="Unplaced"/>
</dbReference>
<sequence>MDCLHANKNVGKLMYLLQGAYLKYSDRTKPSKTNTRMSLSLVLNRLANKITKLIISGTCAKVISQNLDLFLPILKQIEQLSVNLDIGRLDDLDDLIHVVHVARYFGLKDVRTNCLFQKLALAKHEMILKAIYGALPEDLLKNKDGNVENEFLYDFQMLSNDLKTSETGKHIGTMDNGFDFIGNYNCLDEHYTGRKAKRPRLFNTESNQHQDYMEEFYSEPFHKNSENESSQNIDEDLYNFALEPVAETIRINTKVNKLDITLPHLTDIYNKAYIPALKKWQNLQCLSLAKMVIDKSDFQDVCQNLAFSLCELTLNEFDCVLHQDAICKLTGLKKLKLSYCDIGERFFETLLCKSDCVGEKIDESSEAHPQMIVIENNLNSEPVFGYFKNATKNSSEKSLHDDGVNLTEKSSNLEIGSHQNDANDQFIQQDLKKSNPAMSSLSFTNLRVLEIIGENVISNDLVQGLKYDGSLEVLYIVYTEFDEDILLQLFQSVAGHHYLKKFHIQSKGSKSFLPTTSSQEVIIPPVTKPQQEDCLRNMLKNANLKEISFVSVFHYRRILTEYILQEGGADFYHSNLTTLIWKSNAMDSTDLKILGVCLSDPKNFPKLLHLNLSGIFQSRDIQEFISLVQKGKRFFDRLTIFNERETTKEETDSLQTNLKKICKHYIRSSRSTDDCGTADFISVM</sequence>